<evidence type="ECO:0000256" key="2">
    <source>
        <dbReference type="ARBA" id="ARBA00010617"/>
    </source>
</evidence>
<evidence type="ECO:0000256" key="5">
    <source>
        <dbReference type="ARBA" id="ARBA00022989"/>
    </source>
</evidence>
<dbReference type="PANTHER" id="PTHR24286">
    <property type="entry name" value="CYTOCHROME P450 26"/>
    <property type="match status" value="1"/>
</dbReference>
<dbReference type="GO" id="GO:0020037">
    <property type="term" value="F:heme binding"/>
    <property type="evidence" value="ECO:0007669"/>
    <property type="project" value="InterPro"/>
</dbReference>
<organism evidence="9 10">
    <name type="scientific">Quercus suber</name>
    <name type="common">Cork oak</name>
    <dbReference type="NCBI Taxonomy" id="58331"/>
    <lineage>
        <taxon>Eukaryota</taxon>
        <taxon>Viridiplantae</taxon>
        <taxon>Streptophyta</taxon>
        <taxon>Embryophyta</taxon>
        <taxon>Tracheophyta</taxon>
        <taxon>Spermatophyta</taxon>
        <taxon>Magnoliopsida</taxon>
        <taxon>eudicotyledons</taxon>
        <taxon>Gunneridae</taxon>
        <taxon>Pentapetalae</taxon>
        <taxon>rosids</taxon>
        <taxon>fabids</taxon>
        <taxon>Fagales</taxon>
        <taxon>Fagaceae</taxon>
        <taxon>Quercus</taxon>
    </lineage>
</organism>
<evidence type="ECO:0000313" key="9">
    <source>
        <dbReference type="EMBL" id="KAK7852151.1"/>
    </source>
</evidence>
<dbReference type="SUPFAM" id="SSF48264">
    <property type="entry name" value="Cytochrome P450"/>
    <property type="match status" value="2"/>
</dbReference>
<dbReference type="GO" id="GO:0016705">
    <property type="term" value="F:oxidoreductase activity, acting on paired donors, with incorporation or reduction of molecular oxygen"/>
    <property type="evidence" value="ECO:0007669"/>
    <property type="project" value="InterPro"/>
</dbReference>
<dbReference type="GO" id="GO:0016125">
    <property type="term" value="P:sterol metabolic process"/>
    <property type="evidence" value="ECO:0007669"/>
    <property type="project" value="TreeGrafter"/>
</dbReference>
<dbReference type="GO" id="GO:0004497">
    <property type="term" value="F:monooxygenase activity"/>
    <property type="evidence" value="ECO:0007669"/>
    <property type="project" value="UniProtKB-KW"/>
</dbReference>
<dbReference type="Pfam" id="PF00067">
    <property type="entry name" value="p450"/>
    <property type="match status" value="2"/>
</dbReference>
<dbReference type="PRINTS" id="PR00463">
    <property type="entry name" value="EP450I"/>
</dbReference>
<sequence>MAFYVAFRQIIIAECDLIYEAFDKAATAALSLPINIPGKSYYQGLQTRKNIHKILRQIVEERKASRKTHNDMFAELIGNEKSRYRLTEEQVFNQIFTILYSGYETVSVTTMMAIKYLHDHPKALQELKVRIFLILLIEVILETSSLATIVNGLLGKITQDVELNGFLIPKGWRIYVFTRELNYDPVLYPEPSSYIQSLEMAGQVLGVSQLLLLIWSWRRAVSWKGTGHEFFIPKGWRIYVFTRDINYDPLLYPKPFTFNPWRWMDKSLESHSYCFLFGAGGRLCPGKELGMVKVSTFLHYFVTKYRWEEVGEVDIIKFPRVEVPSGLHVRVSKH</sequence>
<gene>
    <name evidence="9" type="primary">CYP85A1_1</name>
    <name evidence="9" type="ORF">CFP56_040053</name>
</gene>
<keyword evidence="8" id="KW-0503">Monooxygenase</keyword>
<comment type="cofactor">
    <cofactor evidence="7">
        <name>heme</name>
        <dbReference type="ChEBI" id="CHEBI:30413"/>
    </cofactor>
</comment>
<dbReference type="GO" id="GO:0005506">
    <property type="term" value="F:iron ion binding"/>
    <property type="evidence" value="ECO:0007669"/>
    <property type="project" value="InterPro"/>
</dbReference>
<evidence type="ECO:0000256" key="1">
    <source>
        <dbReference type="ARBA" id="ARBA00004167"/>
    </source>
</evidence>
<keyword evidence="4 7" id="KW-0479">Metal-binding</keyword>
<keyword evidence="6 7" id="KW-0408">Iron</keyword>
<dbReference type="GO" id="GO:0016132">
    <property type="term" value="P:brassinosteroid biosynthetic process"/>
    <property type="evidence" value="ECO:0007669"/>
    <property type="project" value="TreeGrafter"/>
</dbReference>
<evidence type="ECO:0000256" key="4">
    <source>
        <dbReference type="ARBA" id="ARBA00022723"/>
    </source>
</evidence>
<dbReference type="InterPro" id="IPR036396">
    <property type="entry name" value="Cyt_P450_sf"/>
</dbReference>
<keyword evidence="5" id="KW-0472">Membrane</keyword>
<comment type="subcellular location">
    <subcellularLocation>
        <location evidence="1">Membrane</location>
        <topology evidence="1">Single-pass membrane protein</topology>
    </subcellularLocation>
</comment>
<keyword evidence="7 8" id="KW-0349">Heme</keyword>
<dbReference type="PANTHER" id="PTHR24286:SF105">
    <property type="entry name" value="CYTOCHROME P450 85A-LIKE"/>
    <property type="match status" value="1"/>
</dbReference>
<comment type="similarity">
    <text evidence="2 8">Belongs to the cytochrome P450 family.</text>
</comment>
<dbReference type="GO" id="GO:0010268">
    <property type="term" value="P:brassinosteroid homeostasis"/>
    <property type="evidence" value="ECO:0007669"/>
    <property type="project" value="TreeGrafter"/>
</dbReference>
<evidence type="ECO:0000313" key="10">
    <source>
        <dbReference type="Proteomes" id="UP000237347"/>
    </source>
</evidence>
<evidence type="ECO:0000256" key="8">
    <source>
        <dbReference type="RuleBase" id="RU000461"/>
    </source>
</evidence>
<keyword evidence="5" id="KW-1133">Transmembrane helix</keyword>
<dbReference type="InterPro" id="IPR017972">
    <property type="entry name" value="Cyt_P450_CS"/>
</dbReference>
<dbReference type="Gene3D" id="1.10.630.10">
    <property type="entry name" value="Cytochrome P450"/>
    <property type="match status" value="2"/>
</dbReference>
<protein>
    <submittedName>
        <fullName evidence="9">Cytochrome p450 85a1</fullName>
    </submittedName>
</protein>
<dbReference type="AlphaFoldDB" id="A0AAW0LM13"/>
<keyword evidence="3" id="KW-0812">Transmembrane</keyword>
<proteinExistence type="inferred from homology"/>
<evidence type="ECO:0000256" key="7">
    <source>
        <dbReference type="PIRSR" id="PIRSR602401-1"/>
    </source>
</evidence>
<comment type="caution">
    <text evidence="9">The sequence shown here is derived from an EMBL/GenBank/DDBJ whole genome shotgun (WGS) entry which is preliminary data.</text>
</comment>
<dbReference type="InterPro" id="IPR001128">
    <property type="entry name" value="Cyt_P450"/>
</dbReference>
<accession>A0AAW0LM13</accession>
<name>A0AAW0LM13_QUESU</name>
<dbReference type="GO" id="GO:0016020">
    <property type="term" value="C:membrane"/>
    <property type="evidence" value="ECO:0007669"/>
    <property type="project" value="UniProtKB-SubCell"/>
</dbReference>
<keyword evidence="8" id="KW-0560">Oxidoreductase</keyword>
<keyword evidence="10" id="KW-1185">Reference proteome</keyword>
<dbReference type="InterPro" id="IPR002401">
    <property type="entry name" value="Cyt_P450_E_grp-I"/>
</dbReference>
<reference evidence="9 10" key="1">
    <citation type="journal article" date="2018" name="Sci. Data">
        <title>The draft genome sequence of cork oak.</title>
        <authorList>
            <person name="Ramos A.M."/>
            <person name="Usie A."/>
            <person name="Barbosa P."/>
            <person name="Barros P.M."/>
            <person name="Capote T."/>
            <person name="Chaves I."/>
            <person name="Simoes F."/>
            <person name="Abreu I."/>
            <person name="Carrasquinho I."/>
            <person name="Faro C."/>
            <person name="Guimaraes J.B."/>
            <person name="Mendonca D."/>
            <person name="Nobrega F."/>
            <person name="Rodrigues L."/>
            <person name="Saibo N.J.M."/>
            <person name="Varela M.C."/>
            <person name="Egas C."/>
            <person name="Matos J."/>
            <person name="Miguel C.M."/>
            <person name="Oliveira M.M."/>
            <person name="Ricardo C.P."/>
            <person name="Goncalves S."/>
        </authorList>
    </citation>
    <scope>NUCLEOTIDE SEQUENCE [LARGE SCALE GENOMIC DNA]</scope>
    <source>
        <strain evidence="10">cv. HL8</strain>
    </source>
</reference>
<dbReference type="Proteomes" id="UP000237347">
    <property type="component" value="Unassembled WGS sequence"/>
</dbReference>
<evidence type="ECO:0000256" key="6">
    <source>
        <dbReference type="ARBA" id="ARBA00023004"/>
    </source>
</evidence>
<evidence type="ECO:0000256" key="3">
    <source>
        <dbReference type="ARBA" id="ARBA00022692"/>
    </source>
</evidence>
<dbReference type="EMBL" id="PKMF04000079">
    <property type="protein sequence ID" value="KAK7852151.1"/>
    <property type="molecule type" value="Genomic_DNA"/>
</dbReference>
<dbReference type="PROSITE" id="PS00086">
    <property type="entry name" value="CYTOCHROME_P450"/>
    <property type="match status" value="1"/>
</dbReference>
<feature type="binding site" description="axial binding residue" evidence="7">
    <location>
        <position position="284"/>
    </location>
    <ligand>
        <name>heme</name>
        <dbReference type="ChEBI" id="CHEBI:30413"/>
    </ligand>
    <ligandPart>
        <name>Fe</name>
        <dbReference type="ChEBI" id="CHEBI:18248"/>
    </ligandPart>
</feature>